<evidence type="ECO:0000256" key="4">
    <source>
        <dbReference type="ARBA" id="ARBA00023136"/>
    </source>
</evidence>
<feature type="transmembrane region" description="Helical" evidence="5">
    <location>
        <begin position="393"/>
        <end position="409"/>
    </location>
</feature>
<comment type="caution">
    <text evidence="7">The sequence shown here is derived from an EMBL/GenBank/DDBJ whole genome shotgun (WGS) entry which is preliminary data.</text>
</comment>
<keyword evidence="4 5" id="KW-0472">Membrane</keyword>
<dbReference type="InterPro" id="IPR051533">
    <property type="entry name" value="WaaL-like"/>
</dbReference>
<feature type="transmembrane region" description="Helical" evidence="5">
    <location>
        <begin position="9"/>
        <end position="27"/>
    </location>
</feature>
<evidence type="ECO:0000256" key="2">
    <source>
        <dbReference type="ARBA" id="ARBA00022692"/>
    </source>
</evidence>
<feature type="transmembrane region" description="Helical" evidence="5">
    <location>
        <begin position="163"/>
        <end position="182"/>
    </location>
</feature>
<evidence type="ECO:0000313" key="7">
    <source>
        <dbReference type="EMBL" id="MVN76680.1"/>
    </source>
</evidence>
<keyword evidence="2 5" id="KW-0812">Transmembrane</keyword>
<feature type="transmembrane region" description="Helical" evidence="5">
    <location>
        <begin position="340"/>
        <end position="363"/>
    </location>
</feature>
<feature type="domain" description="O-antigen ligase-related" evidence="6">
    <location>
        <begin position="199"/>
        <end position="356"/>
    </location>
</feature>
<dbReference type="AlphaFoldDB" id="A0A7K1TE63"/>
<feature type="transmembrane region" description="Helical" evidence="5">
    <location>
        <begin position="216"/>
        <end position="232"/>
    </location>
</feature>
<feature type="transmembrane region" description="Helical" evidence="5">
    <location>
        <begin position="94"/>
        <end position="114"/>
    </location>
</feature>
<evidence type="ECO:0000256" key="3">
    <source>
        <dbReference type="ARBA" id="ARBA00022989"/>
    </source>
</evidence>
<dbReference type="RefSeq" id="WP_157564833.1">
    <property type="nucleotide sequence ID" value="NZ_WQKZ01000002.1"/>
</dbReference>
<keyword evidence="3 5" id="KW-1133">Transmembrane helix</keyword>
<gene>
    <name evidence="7" type="ORF">GO988_10145</name>
</gene>
<protein>
    <recommendedName>
        <fullName evidence="6">O-antigen ligase-related domain-containing protein</fullName>
    </recommendedName>
</protein>
<feature type="transmembrane region" description="Helical" evidence="5">
    <location>
        <begin position="239"/>
        <end position="258"/>
    </location>
</feature>
<dbReference type="EMBL" id="WQKZ01000002">
    <property type="protein sequence ID" value="MVN76680.1"/>
    <property type="molecule type" value="Genomic_DNA"/>
</dbReference>
<keyword evidence="8" id="KW-1185">Reference proteome</keyword>
<reference evidence="7 8" key="1">
    <citation type="submission" date="2019-12" db="EMBL/GenBank/DDBJ databases">
        <title>Hymenobacter sp. HMF4947 Genome sequencing and assembly.</title>
        <authorList>
            <person name="Kang H."/>
            <person name="Cha I."/>
            <person name="Kim H."/>
            <person name="Joh K."/>
        </authorList>
    </citation>
    <scope>NUCLEOTIDE SEQUENCE [LARGE SCALE GENOMIC DNA]</scope>
    <source>
        <strain evidence="7 8">HMF4947</strain>
    </source>
</reference>
<sequence length="420" mass="47627">MQEYFSEASFQRVSAFWCVLLIIGLFVAEWVRILPSVGVAGLFLTSTIYAYKHPDAVRNRQYLPYLSLTGVFGLHIFSALARGSLSDSLVRQDLVLQSPFLLLPIAFSLLPNWLIRYKQCLWLLLIGCCLFSALGATINYLLHSQQIEKIYLQSKVMPTEPDHIRFSLLISIAVIVGLVMLIREGDSLSFLKRVLIPIAIILLFLFQHLLAVRSGLVSMYVAGMAWIGWLGIQMRYWKAVLTILTSAFLLAGISLLFFPTLQNKIINTRSDTEQIAIVQSANNYSVTARVYSYEVASVIIRQHPWLGVGKIGLANKMAIEYSYMFPEIESDRYVLPHNQFIYNLAAYGIIGLIIFLISFYYPVLYALRRGKILFLLIYLIVSLSFLVEYTLESHIGLLISIFFALLSLAPEEGDSTKYRV</sequence>
<evidence type="ECO:0000256" key="5">
    <source>
        <dbReference type="SAM" id="Phobius"/>
    </source>
</evidence>
<accession>A0A7K1TE63</accession>
<feature type="transmembrane region" description="Helical" evidence="5">
    <location>
        <begin position="33"/>
        <end position="51"/>
    </location>
</feature>
<proteinExistence type="predicted"/>
<comment type="subcellular location">
    <subcellularLocation>
        <location evidence="1">Membrane</location>
        <topology evidence="1">Multi-pass membrane protein</topology>
    </subcellularLocation>
</comment>
<dbReference type="InterPro" id="IPR007016">
    <property type="entry name" value="O-antigen_ligase-rel_domated"/>
</dbReference>
<feature type="transmembrane region" description="Helical" evidence="5">
    <location>
        <begin position="63"/>
        <end position="82"/>
    </location>
</feature>
<evidence type="ECO:0000259" key="6">
    <source>
        <dbReference type="Pfam" id="PF04932"/>
    </source>
</evidence>
<dbReference type="PANTHER" id="PTHR37422">
    <property type="entry name" value="TEICHURONIC ACID BIOSYNTHESIS PROTEIN TUAE"/>
    <property type="match status" value="1"/>
</dbReference>
<feature type="transmembrane region" description="Helical" evidence="5">
    <location>
        <begin position="121"/>
        <end position="143"/>
    </location>
</feature>
<feature type="transmembrane region" description="Helical" evidence="5">
    <location>
        <begin position="370"/>
        <end position="387"/>
    </location>
</feature>
<dbReference type="PANTHER" id="PTHR37422:SF13">
    <property type="entry name" value="LIPOPOLYSACCHARIDE BIOSYNTHESIS PROTEIN PA4999-RELATED"/>
    <property type="match status" value="1"/>
</dbReference>
<dbReference type="Pfam" id="PF04932">
    <property type="entry name" value="Wzy_C"/>
    <property type="match status" value="1"/>
</dbReference>
<dbReference type="GO" id="GO:0016020">
    <property type="term" value="C:membrane"/>
    <property type="evidence" value="ECO:0007669"/>
    <property type="project" value="UniProtKB-SubCell"/>
</dbReference>
<feature type="transmembrane region" description="Helical" evidence="5">
    <location>
        <begin position="194"/>
        <end position="210"/>
    </location>
</feature>
<name>A0A7K1TE63_9BACT</name>
<evidence type="ECO:0000313" key="8">
    <source>
        <dbReference type="Proteomes" id="UP000441336"/>
    </source>
</evidence>
<evidence type="ECO:0000256" key="1">
    <source>
        <dbReference type="ARBA" id="ARBA00004141"/>
    </source>
</evidence>
<organism evidence="7 8">
    <name type="scientific">Hymenobacter ginkgonis</name>
    <dbReference type="NCBI Taxonomy" id="2682976"/>
    <lineage>
        <taxon>Bacteria</taxon>
        <taxon>Pseudomonadati</taxon>
        <taxon>Bacteroidota</taxon>
        <taxon>Cytophagia</taxon>
        <taxon>Cytophagales</taxon>
        <taxon>Hymenobacteraceae</taxon>
        <taxon>Hymenobacter</taxon>
    </lineage>
</organism>
<dbReference type="Proteomes" id="UP000441336">
    <property type="component" value="Unassembled WGS sequence"/>
</dbReference>